<proteinExistence type="predicted"/>
<evidence type="ECO:0000313" key="1">
    <source>
        <dbReference type="Proteomes" id="UP000887565"/>
    </source>
</evidence>
<dbReference type="Proteomes" id="UP000887565">
    <property type="component" value="Unplaced"/>
</dbReference>
<keyword evidence="1" id="KW-1185">Reference proteome</keyword>
<accession>A0A915L4T9</accession>
<name>A0A915L4T9_ROMCU</name>
<dbReference type="AlphaFoldDB" id="A0A915L4T9"/>
<dbReference type="WBParaSite" id="nRc.2.0.1.t45772-RA">
    <property type="protein sequence ID" value="nRc.2.0.1.t45772-RA"/>
    <property type="gene ID" value="nRc.2.0.1.g45772"/>
</dbReference>
<protein>
    <submittedName>
        <fullName evidence="2">Uncharacterized protein</fullName>
    </submittedName>
</protein>
<sequence length="143" mass="15015">MPKVSHMPPEHTPLPLGLSLPIAAMAVHHTLNFDQTMPPPATNLMQMTVPPALSLQLPNPPLSIFSNSALDGTTQAQVLPISTMSPTANSLTPPPSGPNSTIPVAISASPSAISQIPPPSTAAHSNIDTNCCPYWLFGLLHQY</sequence>
<evidence type="ECO:0000313" key="2">
    <source>
        <dbReference type="WBParaSite" id="nRc.2.0.1.t45772-RA"/>
    </source>
</evidence>
<reference evidence="2" key="1">
    <citation type="submission" date="2022-11" db="UniProtKB">
        <authorList>
            <consortium name="WormBaseParasite"/>
        </authorList>
    </citation>
    <scope>IDENTIFICATION</scope>
</reference>
<organism evidence="1 2">
    <name type="scientific">Romanomermis culicivorax</name>
    <name type="common">Nematode worm</name>
    <dbReference type="NCBI Taxonomy" id="13658"/>
    <lineage>
        <taxon>Eukaryota</taxon>
        <taxon>Metazoa</taxon>
        <taxon>Ecdysozoa</taxon>
        <taxon>Nematoda</taxon>
        <taxon>Enoplea</taxon>
        <taxon>Dorylaimia</taxon>
        <taxon>Mermithida</taxon>
        <taxon>Mermithoidea</taxon>
        <taxon>Mermithidae</taxon>
        <taxon>Romanomermis</taxon>
    </lineage>
</organism>